<accession>A0ACB7SGS5</accession>
<proteinExistence type="predicted"/>
<dbReference type="EMBL" id="CM023484">
    <property type="protein sequence ID" value="KAH6932347.1"/>
    <property type="molecule type" value="Genomic_DNA"/>
</dbReference>
<comment type="caution">
    <text evidence="1">The sequence shown here is derived from an EMBL/GenBank/DDBJ whole genome shotgun (WGS) entry which is preliminary data.</text>
</comment>
<name>A0ACB7SGS5_HYAAI</name>
<keyword evidence="2" id="KW-1185">Reference proteome</keyword>
<reference evidence="1" key="1">
    <citation type="submission" date="2020-05" db="EMBL/GenBank/DDBJ databases">
        <title>Large-scale comparative analyses of tick genomes elucidate their genetic diversity and vector capacities.</title>
        <authorList>
            <person name="Jia N."/>
            <person name="Wang J."/>
            <person name="Shi W."/>
            <person name="Du L."/>
            <person name="Sun Y."/>
            <person name="Zhan W."/>
            <person name="Jiang J."/>
            <person name="Wang Q."/>
            <person name="Zhang B."/>
            <person name="Ji P."/>
            <person name="Sakyi L.B."/>
            <person name="Cui X."/>
            <person name="Yuan T."/>
            <person name="Jiang B."/>
            <person name="Yang W."/>
            <person name="Lam T.T.-Y."/>
            <person name="Chang Q."/>
            <person name="Ding S."/>
            <person name="Wang X."/>
            <person name="Zhu J."/>
            <person name="Ruan X."/>
            <person name="Zhao L."/>
            <person name="Wei J."/>
            <person name="Que T."/>
            <person name="Du C."/>
            <person name="Cheng J."/>
            <person name="Dai P."/>
            <person name="Han X."/>
            <person name="Huang E."/>
            <person name="Gao Y."/>
            <person name="Liu J."/>
            <person name="Shao H."/>
            <person name="Ye R."/>
            <person name="Li L."/>
            <person name="Wei W."/>
            <person name="Wang X."/>
            <person name="Wang C."/>
            <person name="Yang T."/>
            <person name="Huo Q."/>
            <person name="Li W."/>
            <person name="Guo W."/>
            <person name="Chen H."/>
            <person name="Zhou L."/>
            <person name="Ni X."/>
            <person name="Tian J."/>
            <person name="Zhou Y."/>
            <person name="Sheng Y."/>
            <person name="Liu T."/>
            <person name="Pan Y."/>
            <person name="Xia L."/>
            <person name="Li J."/>
            <person name="Zhao F."/>
            <person name="Cao W."/>
        </authorList>
    </citation>
    <scope>NUCLEOTIDE SEQUENCE</scope>
    <source>
        <strain evidence="1">Hyas-2018</strain>
    </source>
</reference>
<evidence type="ECO:0000313" key="2">
    <source>
        <dbReference type="Proteomes" id="UP000821845"/>
    </source>
</evidence>
<sequence length="159" mass="17195">MQCYARYPDESWSSSFLRSPPPLDTTLSPCSGVPPQPAPTSHSGRRPPHDCKLDNPGLGWFLRRLGIAAPLGATTQTIHWGPTSRGSGAVPLKSFLRGGTRRSPWPLTHLKRPASFAPLVEYPKYTGANTRTGPFTKLASPPLRVNAGPASRRPPPLLP</sequence>
<organism evidence="1 2">
    <name type="scientific">Hyalomma asiaticum</name>
    <name type="common">Tick</name>
    <dbReference type="NCBI Taxonomy" id="266040"/>
    <lineage>
        <taxon>Eukaryota</taxon>
        <taxon>Metazoa</taxon>
        <taxon>Ecdysozoa</taxon>
        <taxon>Arthropoda</taxon>
        <taxon>Chelicerata</taxon>
        <taxon>Arachnida</taxon>
        <taxon>Acari</taxon>
        <taxon>Parasitiformes</taxon>
        <taxon>Ixodida</taxon>
        <taxon>Ixodoidea</taxon>
        <taxon>Ixodidae</taxon>
        <taxon>Hyalomminae</taxon>
        <taxon>Hyalomma</taxon>
    </lineage>
</organism>
<evidence type="ECO:0000313" key="1">
    <source>
        <dbReference type="EMBL" id="KAH6932347.1"/>
    </source>
</evidence>
<dbReference type="Proteomes" id="UP000821845">
    <property type="component" value="Chromosome 4"/>
</dbReference>
<gene>
    <name evidence="1" type="ORF">HPB50_004876</name>
</gene>
<protein>
    <submittedName>
        <fullName evidence="1">Uncharacterized protein</fullName>
    </submittedName>
</protein>